<sequence length="530" mass="57584">MQHVSSSTTLISLPLAKYSRAFDVTPDVQQFTWNHLTHDLSIVVDTSGGTSIPFGTPSQQLKVLQGNQMLESMPIEDMIKQCHEAIARMRAAKSNVSINNQLLPISALVRRPLIAIRWNLTNGKVRRIQLKLGTASDFDHVHNHLLALGLNMSSSTPRPSTSSSLPTVIEENENGSRSRPPPRSTETSIRPSTTSTIETLSVSNPVITNFDSSPASVFRTNSGVHQSSVQPVVFSPVSLTQSGHSDVTPNQQFTNVLTGHISHFTHAAHDMPSSASSSALVPNSFQVAEMLVPPRRELPFHRLSTPRSSGNGSAHPPDRPYTGPAAPLRASDFSRVDSVRPMTHASNVTMPPPPLPGSSRMAPRNSAVPVPTFTAELVETARPSSSTSQSNLPISDLPPLPKPTFVGTAINPTGYPLGETTSEQSPIEFCIHGTACSKEEKLQQRNHHSATTLPSLHHSRASNQDRIFSELLKSKSDQTSANLAAYAARSEDERMHMLNEFMIQQLEDDNFITLVEDLGGCWARIGLGLK</sequence>
<feature type="compositionally biased region" description="Polar residues" evidence="1">
    <location>
        <begin position="184"/>
        <end position="196"/>
    </location>
</feature>
<name>A0A9P9EDJ0_9PLEO</name>
<dbReference type="GO" id="GO:0007131">
    <property type="term" value="P:reciprocal meiotic recombination"/>
    <property type="evidence" value="ECO:0007669"/>
    <property type="project" value="InterPro"/>
</dbReference>
<feature type="region of interest" description="Disordered" evidence="1">
    <location>
        <begin position="151"/>
        <end position="196"/>
    </location>
</feature>
<feature type="compositionally biased region" description="Low complexity" evidence="1">
    <location>
        <begin position="153"/>
        <end position="167"/>
    </location>
</feature>
<dbReference type="OrthoDB" id="5360255at2759"/>
<accession>A0A9P9EDJ0</accession>
<evidence type="ECO:0000256" key="1">
    <source>
        <dbReference type="SAM" id="MobiDB-lite"/>
    </source>
</evidence>
<dbReference type="EMBL" id="JAGMWT010000002">
    <property type="protein sequence ID" value="KAH7135503.1"/>
    <property type="molecule type" value="Genomic_DNA"/>
</dbReference>
<gene>
    <name evidence="2" type="ORF">B0J11DRAFT_611431</name>
</gene>
<feature type="region of interest" description="Disordered" evidence="1">
    <location>
        <begin position="300"/>
        <end position="329"/>
    </location>
</feature>
<dbReference type="AlphaFoldDB" id="A0A9P9EDJ0"/>
<reference evidence="2" key="1">
    <citation type="journal article" date="2021" name="Nat. Commun.">
        <title>Genetic determinants of endophytism in the Arabidopsis root mycobiome.</title>
        <authorList>
            <person name="Mesny F."/>
            <person name="Miyauchi S."/>
            <person name="Thiergart T."/>
            <person name="Pickel B."/>
            <person name="Atanasova L."/>
            <person name="Karlsson M."/>
            <person name="Huettel B."/>
            <person name="Barry K.W."/>
            <person name="Haridas S."/>
            <person name="Chen C."/>
            <person name="Bauer D."/>
            <person name="Andreopoulos W."/>
            <person name="Pangilinan J."/>
            <person name="LaButti K."/>
            <person name="Riley R."/>
            <person name="Lipzen A."/>
            <person name="Clum A."/>
            <person name="Drula E."/>
            <person name="Henrissat B."/>
            <person name="Kohler A."/>
            <person name="Grigoriev I.V."/>
            <person name="Martin F.M."/>
            <person name="Hacquard S."/>
        </authorList>
    </citation>
    <scope>NUCLEOTIDE SEQUENCE</scope>
    <source>
        <strain evidence="2">MPI-CAGE-CH-0243</strain>
    </source>
</reference>
<proteinExistence type="predicted"/>
<dbReference type="Proteomes" id="UP000700596">
    <property type="component" value="Unassembled WGS sequence"/>
</dbReference>
<evidence type="ECO:0000313" key="2">
    <source>
        <dbReference type="EMBL" id="KAH7135503.1"/>
    </source>
</evidence>
<feature type="region of interest" description="Disordered" evidence="1">
    <location>
        <begin position="343"/>
        <end position="362"/>
    </location>
</feature>
<comment type="caution">
    <text evidence="2">The sequence shown here is derived from an EMBL/GenBank/DDBJ whole genome shotgun (WGS) entry which is preliminary data.</text>
</comment>
<dbReference type="Pfam" id="PF03525">
    <property type="entry name" value="Meiotic_rec114"/>
    <property type="match status" value="1"/>
</dbReference>
<keyword evidence="3" id="KW-1185">Reference proteome</keyword>
<evidence type="ECO:0000313" key="3">
    <source>
        <dbReference type="Proteomes" id="UP000700596"/>
    </source>
</evidence>
<organism evidence="2 3">
    <name type="scientific">Dendryphion nanum</name>
    <dbReference type="NCBI Taxonomy" id="256645"/>
    <lineage>
        <taxon>Eukaryota</taxon>
        <taxon>Fungi</taxon>
        <taxon>Dikarya</taxon>
        <taxon>Ascomycota</taxon>
        <taxon>Pezizomycotina</taxon>
        <taxon>Dothideomycetes</taxon>
        <taxon>Pleosporomycetidae</taxon>
        <taxon>Pleosporales</taxon>
        <taxon>Torulaceae</taxon>
        <taxon>Dendryphion</taxon>
    </lineage>
</organism>
<protein>
    <submittedName>
        <fullName evidence="2">Uncharacterized protein</fullName>
    </submittedName>
</protein>
<dbReference type="InterPro" id="IPR004354">
    <property type="entry name" value="Meiotic_Rec114"/>
</dbReference>